<gene>
    <name evidence="8" type="ORF">E1288_30825</name>
</gene>
<dbReference type="Gene3D" id="1.20.1250.20">
    <property type="entry name" value="MFS general substrate transporter like domains"/>
    <property type="match status" value="1"/>
</dbReference>
<evidence type="ECO:0000313" key="9">
    <source>
        <dbReference type="Proteomes" id="UP000294947"/>
    </source>
</evidence>
<evidence type="ECO:0000256" key="3">
    <source>
        <dbReference type="ARBA" id="ARBA00022475"/>
    </source>
</evidence>
<feature type="transmembrane region" description="Helical" evidence="7">
    <location>
        <begin position="263"/>
        <end position="283"/>
    </location>
</feature>
<feature type="transmembrane region" description="Helical" evidence="7">
    <location>
        <begin position="359"/>
        <end position="381"/>
    </location>
</feature>
<feature type="transmembrane region" description="Helical" evidence="7">
    <location>
        <begin position="295"/>
        <end position="312"/>
    </location>
</feature>
<feature type="transmembrane region" description="Helical" evidence="7">
    <location>
        <begin position="77"/>
        <end position="102"/>
    </location>
</feature>
<feature type="transmembrane region" description="Helical" evidence="7">
    <location>
        <begin position="173"/>
        <end position="191"/>
    </location>
</feature>
<proteinExistence type="predicted"/>
<feature type="transmembrane region" description="Helical" evidence="7">
    <location>
        <begin position="228"/>
        <end position="251"/>
    </location>
</feature>
<dbReference type="InterPro" id="IPR036259">
    <property type="entry name" value="MFS_trans_sf"/>
</dbReference>
<keyword evidence="9" id="KW-1185">Reference proteome</keyword>
<dbReference type="AlphaFoldDB" id="A0A4R4YFK6"/>
<evidence type="ECO:0000256" key="6">
    <source>
        <dbReference type="ARBA" id="ARBA00023136"/>
    </source>
</evidence>
<dbReference type="OrthoDB" id="9815525at2"/>
<evidence type="ECO:0000256" key="1">
    <source>
        <dbReference type="ARBA" id="ARBA00004651"/>
    </source>
</evidence>
<dbReference type="PANTHER" id="PTHR23513">
    <property type="entry name" value="INTEGRAL MEMBRANE EFFLUX PROTEIN-RELATED"/>
    <property type="match status" value="1"/>
</dbReference>
<keyword evidence="6 7" id="KW-0472">Membrane</keyword>
<keyword evidence="5 7" id="KW-1133">Transmembrane helix</keyword>
<dbReference type="Pfam" id="PF05977">
    <property type="entry name" value="MFS_3"/>
    <property type="match status" value="1"/>
</dbReference>
<dbReference type="EMBL" id="SMKW01000052">
    <property type="protein sequence ID" value="TDD42022.1"/>
    <property type="molecule type" value="Genomic_DNA"/>
</dbReference>
<feature type="transmembrane region" description="Helical" evidence="7">
    <location>
        <begin position="387"/>
        <end position="406"/>
    </location>
</feature>
<keyword evidence="3" id="KW-1003">Cell membrane</keyword>
<keyword evidence="4 7" id="KW-0812">Transmembrane</keyword>
<dbReference type="RefSeq" id="WP_132491423.1">
    <property type="nucleotide sequence ID" value="NZ_SMKW01000052.1"/>
</dbReference>
<feature type="transmembrane region" description="Helical" evidence="7">
    <location>
        <begin position="21"/>
        <end position="41"/>
    </location>
</feature>
<feature type="transmembrane region" description="Helical" evidence="7">
    <location>
        <begin position="47"/>
        <end position="70"/>
    </location>
</feature>
<accession>A0A4R4YFK6</accession>
<dbReference type="GO" id="GO:0005886">
    <property type="term" value="C:plasma membrane"/>
    <property type="evidence" value="ECO:0007669"/>
    <property type="project" value="UniProtKB-SubCell"/>
</dbReference>
<dbReference type="CDD" id="cd06173">
    <property type="entry name" value="MFS_MefA_like"/>
    <property type="match status" value="1"/>
</dbReference>
<dbReference type="Proteomes" id="UP000294947">
    <property type="component" value="Unassembled WGS sequence"/>
</dbReference>
<evidence type="ECO:0000256" key="4">
    <source>
        <dbReference type="ARBA" id="ARBA00022692"/>
    </source>
</evidence>
<feature type="transmembrane region" description="Helical" evidence="7">
    <location>
        <begin position="108"/>
        <end position="133"/>
    </location>
</feature>
<keyword evidence="2" id="KW-0813">Transport</keyword>
<feature type="transmembrane region" description="Helical" evidence="7">
    <location>
        <begin position="145"/>
        <end position="167"/>
    </location>
</feature>
<evidence type="ECO:0000313" key="8">
    <source>
        <dbReference type="EMBL" id="TDD42022.1"/>
    </source>
</evidence>
<organism evidence="8 9">
    <name type="scientific">Saccharopolyspora elongata</name>
    <dbReference type="NCBI Taxonomy" id="2530387"/>
    <lineage>
        <taxon>Bacteria</taxon>
        <taxon>Bacillati</taxon>
        <taxon>Actinomycetota</taxon>
        <taxon>Actinomycetes</taxon>
        <taxon>Pseudonocardiales</taxon>
        <taxon>Pseudonocardiaceae</taxon>
        <taxon>Saccharopolyspora</taxon>
    </lineage>
</organism>
<dbReference type="PANTHER" id="PTHR23513:SF6">
    <property type="entry name" value="MAJOR FACILITATOR SUPERFAMILY ASSOCIATED DOMAIN-CONTAINING PROTEIN"/>
    <property type="match status" value="1"/>
</dbReference>
<sequence length="417" mass="42553">MIDTTADETGRDFRRYLAARTASVTGSLVSTVALPIVVYQLTASAAWTSAVAAAEALPYLLFGLFAGAIADRADRRALMLVADFGGAVLLATVPLAWFLGILTAPHVLAVGFGVQSLFVLFDAANFGALPALVGKRHLTGAYAKVYGTTTLAELVVPPLAGLLVAIAAPAPLIAINALTALASGLLVRSIVRPLSTPQVPGARRTAKSLLTDIRAGLAFLAGNRVVRVLTLVGTTHSVAGGAYAAMLVPWADQVLGVRPTGDWRIAVLFSGWGVGGLVASRIVPRLTSRYGGARLALGALPVSLACGCAVLLSAHWAAAAIAVTAWGAAHSTVVINAITYRQQVSPDDLQGRVNTTCRMLSWGVGMPAGAALAGAVAVSGAGPRAGIAGGIVVLSAGVLAAWCSVLRKESSSRGERK</sequence>
<comment type="caution">
    <text evidence="8">The sequence shown here is derived from an EMBL/GenBank/DDBJ whole genome shotgun (WGS) entry which is preliminary data.</text>
</comment>
<evidence type="ECO:0000256" key="7">
    <source>
        <dbReference type="SAM" id="Phobius"/>
    </source>
</evidence>
<reference evidence="8 9" key="1">
    <citation type="submission" date="2019-03" db="EMBL/GenBank/DDBJ databases">
        <title>Draft genome sequences of novel Actinobacteria.</title>
        <authorList>
            <person name="Sahin N."/>
            <person name="Ay H."/>
            <person name="Saygin H."/>
        </authorList>
    </citation>
    <scope>NUCLEOTIDE SEQUENCE [LARGE SCALE GENOMIC DNA]</scope>
    <source>
        <strain evidence="8 9">7K502</strain>
    </source>
</reference>
<evidence type="ECO:0000256" key="2">
    <source>
        <dbReference type="ARBA" id="ARBA00022448"/>
    </source>
</evidence>
<dbReference type="SUPFAM" id="SSF103473">
    <property type="entry name" value="MFS general substrate transporter"/>
    <property type="match status" value="1"/>
</dbReference>
<protein>
    <submittedName>
        <fullName evidence="8">MFS transporter</fullName>
    </submittedName>
</protein>
<name>A0A4R4YFK6_9PSEU</name>
<comment type="subcellular location">
    <subcellularLocation>
        <location evidence="1">Cell membrane</location>
        <topology evidence="1">Multi-pass membrane protein</topology>
    </subcellularLocation>
</comment>
<evidence type="ECO:0000256" key="5">
    <source>
        <dbReference type="ARBA" id="ARBA00022989"/>
    </source>
</evidence>
<dbReference type="InterPro" id="IPR010290">
    <property type="entry name" value="TM_effector"/>
</dbReference>
<feature type="transmembrane region" description="Helical" evidence="7">
    <location>
        <begin position="318"/>
        <end position="338"/>
    </location>
</feature>